<comment type="similarity">
    <text evidence="1">Belongs to the RelE toxin family.</text>
</comment>
<dbReference type="PANTHER" id="PTHR35601">
    <property type="entry name" value="TOXIN RELE"/>
    <property type="match status" value="1"/>
</dbReference>
<evidence type="ECO:0000256" key="2">
    <source>
        <dbReference type="ARBA" id="ARBA00022649"/>
    </source>
</evidence>
<dbReference type="EMBL" id="AIDX01000001">
    <property type="protein sequence ID" value="EIQ81463.1"/>
    <property type="molecule type" value="Genomic_DNA"/>
</dbReference>
<evidence type="ECO:0000313" key="4">
    <source>
        <dbReference type="Proteomes" id="UP000004423"/>
    </source>
</evidence>
<sequence length="96" mass="11254">MMYKIEFDPKVKKQLKKLDKTASSKIIRWLYANVDGTSLPRLHGKALTGDLAGLWRYRIGDYRVICDIQDDKLVILAVHIAHRKQVYKFKLPNNKR</sequence>
<name>A0AAV3FQM8_STRCB</name>
<proteinExistence type="inferred from homology"/>
<comment type="caution">
    <text evidence="3">The sequence shown here is derived from an EMBL/GenBank/DDBJ whole genome shotgun (WGS) entry which is preliminary data.</text>
</comment>
<dbReference type="Pfam" id="PF05016">
    <property type="entry name" value="ParE_toxin"/>
    <property type="match status" value="1"/>
</dbReference>
<dbReference type="InterPro" id="IPR035093">
    <property type="entry name" value="RelE/ParE_toxin_dom_sf"/>
</dbReference>
<gene>
    <name evidence="3" type="ORF">SCAZ3_03525</name>
</gene>
<dbReference type="PANTHER" id="PTHR35601:SF1">
    <property type="entry name" value="TOXIN RELE"/>
    <property type="match status" value="1"/>
</dbReference>
<dbReference type="AlphaFoldDB" id="A0AAV3FQM8"/>
<keyword evidence="2" id="KW-1277">Toxin-antitoxin system</keyword>
<evidence type="ECO:0000313" key="3">
    <source>
        <dbReference type="EMBL" id="EIQ81463.1"/>
    </source>
</evidence>
<reference evidence="3 4" key="1">
    <citation type="journal article" date="2012" name="PLoS ONE">
        <title>Gene Repertoire Evolution of Streptococcus pyogenes Inferred from Phylogenomic Analysis with Streptococcus canis and Streptococcus dysgalactiae.</title>
        <authorList>
            <person name="Lefebure T."/>
            <person name="Richards V.P."/>
            <person name="Lang P."/>
            <person name="Pavinski-Bitar P."/>
            <person name="Stanhope M.J."/>
        </authorList>
    </citation>
    <scope>NUCLEOTIDE SEQUENCE [LARGE SCALE GENOMIC DNA]</scope>
    <source>
        <strain evidence="3 4">FSL Z3-227</strain>
    </source>
</reference>
<organism evidence="3 4">
    <name type="scientific">Streptococcus canis FSL Z3-227</name>
    <dbReference type="NCBI Taxonomy" id="482234"/>
    <lineage>
        <taxon>Bacteria</taxon>
        <taxon>Bacillati</taxon>
        <taxon>Bacillota</taxon>
        <taxon>Bacilli</taxon>
        <taxon>Lactobacillales</taxon>
        <taxon>Streptococcaceae</taxon>
        <taxon>Streptococcus</taxon>
    </lineage>
</organism>
<dbReference type="NCBIfam" id="TIGR02385">
    <property type="entry name" value="RelE_StbE"/>
    <property type="match status" value="1"/>
</dbReference>
<dbReference type="Gene3D" id="3.30.2310.20">
    <property type="entry name" value="RelE-like"/>
    <property type="match status" value="1"/>
</dbReference>
<evidence type="ECO:0000256" key="1">
    <source>
        <dbReference type="ARBA" id="ARBA00006226"/>
    </source>
</evidence>
<dbReference type="InterPro" id="IPR007712">
    <property type="entry name" value="RelE/ParE_toxin"/>
</dbReference>
<accession>A0AAV3FQM8</accession>
<protein>
    <submittedName>
        <fullName evidence="3">Plasmid addiction system poison protein</fullName>
    </submittedName>
</protein>
<dbReference type="SUPFAM" id="SSF143011">
    <property type="entry name" value="RelE-like"/>
    <property type="match status" value="1"/>
</dbReference>
<dbReference type="Proteomes" id="UP000004423">
    <property type="component" value="Unassembled WGS sequence"/>
</dbReference>